<dbReference type="EMBL" id="MU001635">
    <property type="protein sequence ID" value="KAF2483366.1"/>
    <property type="molecule type" value="Genomic_DNA"/>
</dbReference>
<dbReference type="GO" id="GO:0003677">
    <property type="term" value="F:DNA binding"/>
    <property type="evidence" value="ECO:0007669"/>
    <property type="project" value="InterPro"/>
</dbReference>
<evidence type="ECO:0000256" key="3">
    <source>
        <dbReference type="ARBA" id="ARBA00023242"/>
    </source>
</evidence>
<dbReference type="PROSITE" id="PS50048">
    <property type="entry name" value="ZN2_CY6_FUNGAL_2"/>
    <property type="match status" value="1"/>
</dbReference>
<dbReference type="PANTHER" id="PTHR31001">
    <property type="entry name" value="UNCHARACTERIZED TRANSCRIPTIONAL REGULATORY PROTEIN"/>
    <property type="match status" value="1"/>
</dbReference>
<proteinExistence type="predicted"/>
<protein>
    <recommendedName>
        <fullName evidence="5">Zn(2)-C6 fungal-type domain-containing protein</fullName>
    </recommendedName>
</protein>
<keyword evidence="3" id="KW-0539">Nucleus</keyword>
<dbReference type="GeneID" id="54476431"/>
<feature type="compositionally biased region" description="Polar residues" evidence="4">
    <location>
        <begin position="641"/>
        <end position="659"/>
    </location>
</feature>
<dbReference type="PANTHER" id="PTHR31001:SF85">
    <property type="entry name" value="ZN(II)2CYS6 TRANSCRIPTION FACTOR (EUROFUNG)"/>
    <property type="match status" value="1"/>
</dbReference>
<dbReference type="SMART" id="SM00066">
    <property type="entry name" value="GAL4"/>
    <property type="match status" value="1"/>
</dbReference>
<comment type="subcellular location">
    <subcellularLocation>
        <location evidence="1">Nucleus</location>
    </subcellularLocation>
</comment>
<dbReference type="Gene3D" id="4.10.240.10">
    <property type="entry name" value="Zn(2)-C6 fungal-type DNA-binding domain"/>
    <property type="match status" value="1"/>
</dbReference>
<dbReference type="Proteomes" id="UP000799767">
    <property type="component" value="Unassembled WGS sequence"/>
</dbReference>
<accession>A0A6A6PUC3</accession>
<dbReference type="GO" id="GO:0006351">
    <property type="term" value="P:DNA-templated transcription"/>
    <property type="evidence" value="ECO:0007669"/>
    <property type="project" value="InterPro"/>
</dbReference>
<reference evidence="6" key="1">
    <citation type="journal article" date="2020" name="Stud. Mycol.">
        <title>101 Dothideomycetes genomes: a test case for predicting lifestyles and emergence of pathogens.</title>
        <authorList>
            <person name="Haridas S."/>
            <person name="Albert R."/>
            <person name="Binder M."/>
            <person name="Bloem J."/>
            <person name="Labutti K."/>
            <person name="Salamov A."/>
            <person name="Andreopoulos B."/>
            <person name="Baker S."/>
            <person name="Barry K."/>
            <person name="Bills G."/>
            <person name="Bluhm B."/>
            <person name="Cannon C."/>
            <person name="Castanera R."/>
            <person name="Culley D."/>
            <person name="Daum C."/>
            <person name="Ezra D."/>
            <person name="Gonzalez J."/>
            <person name="Henrissat B."/>
            <person name="Kuo A."/>
            <person name="Liang C."/>
            <person name="Lipzen A."/>
            <person name="Lutzoni F."/>
            <person name="Magnuson J."/>
            <person name="Mondo S."/>
            <person name="Nolan M."/>
            <person name="Ohm R."/>
            <person name="Pangilinan J."/>
            <person name="Park H.-J."/>
            <person name="Ramirez L."/>
            <person name="Alfaro M."/>
            <person name="Sun H."/>
            <person name="Tritt A."/>
            <person name="Yoshinaga Y."/>
            <person name="Zwiers L.-H."/>
            <person name="Turgeon B."/>
            <person name="Goodwin S."/>
            <person name="Spatafora J."/>
            <person name="Crous P."/>
            <person name="Grigoriev I."/>
        </authorList>
    </citation>
    <scope>NUCLEOTIDE SEQUENCE</scope>
    <source>
        <strain evidence="6">CBS 113389</strain>
    </source>
</reference>
<feature type="region of interest" description="Disordered" evidence="4">
    <location>
        <begin position="85"/>
        <end position="130"/>
    </location>
</feature>
<dbReference type="GO" id="GO:0005634">
    <property type="term" value="C:nucleus"/>
    <property type="evidence" value="ECO:0007669"/>
    <property type="project" value="UniProtKB-SubCell"/>
</dbReference>
<keyword evidence="2" id="KW-0479">Metal-binding</keyword>
<dbReference type="InterPro" id="IPR007219">
    <property type="entry name" value="XnlR_reg_dom"/>
</dbReference>
<dbReference type="CDD" id="cd00067">
    <property type="entry name" value="GAL4"/>
    <property type="match status" value="1"/>
</dbReference>
<feature type="domain" description="Zn(2)-C6 fungal-type" evidence="5">
    <location>
        <begin position="15"/>
        <end position="45"/>
    </location>
</feature>
<evidence type="ECO:0000256" key="1">
    <source>
        <dbReference type="ARBA" id="ARBA00004123"/>
    </source>
</evidence>
<organism evidence="6 7">
    <name type="scientific">Neohortaea acidophila</name>
    <dbReference type="NCBI Taxonomy" id="245834"/>
    <lineage>
        <taxon>Eukaryota</taxon>
        <taxon>Fungi</taxon>
        <taxon>Dikarya</taxon>
        <taxon>Ascomycota</taxon>
        <taxon>Pezizomycotina</taxon>
        <taxon>Dothideomycetes</taxon>
        <taxon>Dothideomycetidae</taxon>
        <taxon>Mycosphaerellales</taxon>
        <taxon>Teratosphaeriaceae</taxon>
        <taxon>Neohortaea</taxon>
    </lineage>
</organism>
<dbReference type="GO" id="GO:0000981">
    <property type="term" value="F:DNA-binding transcription factor activity, RNA polymerase II-specific"/>
    <property type="evidence" value="ECO:0007669"/>
    <property type="project" value="InterPro"/>
</dbReference>
<feature type="region of interest" description="Disordered" evidence="4">
    <location>
        <begin position="638"/>
        <end position="659"/>
    </location>
</feature>
<dbReference type="SUPFAM" id="SSF57701">
    <property type="entry name" value="Zn2/Cys6 DNA-binding domain"/>
    <property type="match status" value="1"/>
</dbReference>
<dbReference type="InterPro" id="IPR001138">
    <property type="entry name" value="Zn2Cys6_DnaBD"/>
</dbReference>
<dbReference type="AlphaFoldDB" id="A0A6A6PUC3"/>
<dbReference type="Pfam" id="PF04082">
    <property type="entry name" value="Fungal_trans"/>
    <property type="match status" value="1"/>
</dbReference>
<sequence length="741" mass="83641">MTEESDQRPPKPGTACIGCRRRKLKCSREPDGCTNCLRSDLPCVYPAPQSGIKRKRGPYRKDKPARERHLEDLVRYLEPRVARGDVPASTDFGEIHSDGSHHTSGDQSPSQIARPESAHRGPASGKGKPDDLVKDALIALTKSSAVGKEAFSYSQAAAANSSVREVGEPGGFGQQPSVAVVFDYWHIFVTRFDPLTKVIHCPTFGHKLCENIGDLNSLPTSTQTLLFGIYYAAVTACTPKEVRRRFGQDREELLERYGRTIEATLADNYGMPELESLQALVIYMVSIRRQDNATNTRALFSLAVRMSQLMRINEDPGGQYRPLEAELRRRLWWHLAGLENRGAEEGGARKTSIMEDSSVQLPANLFDYDLQEDLEELPKARRGTASTTFFLLRCSVFKLIRALVLLRKKHEAAYGTDCDDELVKTKQRQVLEETRQMMQREYLHNMDESRPYDWLCLNFIRTMLVRPLVNPVSPSSLSTEAPANSQQQVKARLIIDHPLNRKPTRDMSEDERIDLLKASVEIIAFSHSMTCCDRAGIEQWAWYLRTWVQWHSLAIVISELGRSSDSQFSSDAWAVLDPFLSRWDKMFALKQGEAAWDHVNTLIKRAREVRRLQEEEERRRRLRAETLEGAAHVLRRDVSTVDPQQPATSSGEPTTLYSQPLYDSSMHAQDAILNPLPPNAQLAEQTGCTPVMEGLDVDFSSGLDTGLLDDINFSAFNFVFADTSWAFPPTETNWSTEGMML</sequence>
<dbReference type="InterPro" id="IPR036864">
    <property type="entry name" value="Zn2-C6_fun-type_DNA-bd_sf"/>
</dbReference>
<evidence type="ECO:0000313" key="6">
    <source>
        <dbReference type="EMBL" id="KAF2483366.1"/>
    </source>
</evidence>
<dbReference type="PROSITE" id="PS00463">
    <property type="entry name" value="ZN2_CY6_FUNGAL_1"/>
    <property type="match status" value="1"/>
</dbReference>
<name>A0A6A6PUC3_9PEZI</name>
<evidence type="ECO:0000256" key="4">
    <source>
        <dbReference type="SAM" id="MobiDB-lite"/>
    </source>
</evidence>
<dbReference type="OrthoDB" id="424974at2759"/>
<dbReference type="GO" id="GO:0008270">
    <property type="term" value="F:zinc ion binding"/>
    <property type="evidence" value="ECO:0007669"/>
    <property type="project" value="InterPro"/>
</dbReference>
<keyword evidence="7" id="KW-1185">Reference proteome</keyword>
<dbReference type="InterPro" id="IPR050613">
    <property type="entry name" value="Sec_Metabolite_Reg"/>
</dbReference>
<gene>
    <name evidence="6" type="ORF">BDY17DRAFT_310388</name>
</gene>
<evidence type="ECO:0000313" key="7">
    <source>
        <dbReference type="Proteomes" id="UP000799767"/>
    </source>
</evidence>
<evidence type="ECO:0000256" key="2">
    <source>
        <dbReference type="ARBA" id="ARBA00022723"/>
    </source>
</evidence>
<dbReference type="CDD" id="cd12148">
    <property type="entry name" value="fungal_TF_MHR"/>
    <property type="match status" value="1"/>
</dbReference>
<dbReference type="RefSeq" id="XP_033589936.1">
    <property type="nucleotide sequence ID" value="XM_033735429.1"/>
</dbReference>
<dbReference type="Pfam" id="PF00172">
    <property type="entry name" value="Zn_clus"/>
    <property type="match status" value="1"/>
</dbReference>
<feature type="compositionally biased region" description="Basic and acidic residues" evidence="4">
    <location>
        <begin position="93"/>
        <end position="104"/>
    </location>
</feature>
<evidence type="ECO:0000259" key="5">
    <source>
        <dbReference type="PROSITE" id="PS50048"/>
    </source>
</evidence>
<feature type="region of interest" description="Disordered" evidence="4">
    <location>
        <begin position="46"/>
        <end position="67"/>
    </location>
</feature>